<reference evidence="4 5" key="1">
    <citation type="submission" date="2017-03" db="EMBL/GenBank/DDBJ databases">
        <authorList>
            <person name="Afonso C.L."/>
            <person name="Miller P.J."/>
            <person name="Scott M.A."/>
            <person name="Spackman E."/>
            <person name="Goraichik I."/>
            <person name="Dimitrov K.M."/>
            <person name="Suarez D.L."/>
            <person name="Swayne D.E."/>
        </authorList>
    </citation>
    <scope>NUCLEOTIDE SEQUENCE [LARGE SCALE GENOMIC DNA]</scope>
    <source>
        <strain evidence="4 5">CECT 8620</strain>
    </source>
</reference>
<keyword evidence="2" id="KW-0813">Transport</keyword>
<gene>
    <name evidence="4" type="primary">bioY_1</name>
    <name evidence="4" type="ORF">AQS8620_01859</name>
</gene>
<accession>A0A1Y5SQ21</accession>
<sequence length="199" mass="21139">MTDKVLAETIGACEGSALRVKEAALVAFGVALITVFAKVSVPMWPVPITMGTFAVLCVGALYGPRLGLVTVLAYMLVGAAGFDVFVGSSAQDHGWRYMTGSTGGYLIGYVLATLTLGIFARFGYARTPLKLALAFFVGNVMIYVPGALWLGQLYGWDKPIFAWGVAPFLLGDAVKIALAAMLLPRGWQVLDRLRRSGAA</sequence>
<dbReference type="Gene3D" id="1.10.1760.20">
    <property type="match status" value="1"/>
</dbReference>
<evidence type="ECO:0000313" key="5">
    <source>
        <dbReference type="Proteomes" id="UP000193862"/>
    </source>
</evidence>
<dbReference type="PIRSF" id="PIRSF016661">
    <property type="entry name" value="BioY"/>
    <property type="match status" value="1"/>
</dbReference>
<keyword evidence="2" id="KW-1003">Cell membrane</keyword>
<keyword evidence="3" id="KW-0812">Transmembrane</keyword>
<feature type="transmembrane region" description="Helical" evidence="3">
    <location>
        <begin position="131"/>
        <end position="154"/>
    </location>
</feature>
<evidence type="ECO:0000256" key="3">
    <source>
        <dbReference type="SAM" id="Phobius"/>
    </source>
</evidence>
<evidence type="ECO:0000256" key="1">
    <source>
        <dbReference type="ARBA" id="ARBA00010692"/>
    </source>
</evidence>
<evidence type="ECO:0000256" key="2">
    <source>
        <dbReference type="PIRNR" id="PIRNR016661"/>
    </source>
</evidence>
<dbReference type="AlphaFoldDB" id="A0A1Y5SQ21"/>
<comment type="subcellular location">
    <subcellularLocation>
        <location evidence="2">Cell membrane</location>
        <topology evidence="2">Multi-pass membrane protein</topology>
    </subcellularLocation>
</comment>
<organism evidence="4 5">
    <name type="scientific">Aquimixticola soesokkakensis</name>
    <dbReference type="NCBI Taxonomy" id="1519096"/>
    <lineage>
        <taxon>Bacteria</taxon>
        <taxon>Pseudomonadati</taxon>
        <taxon>Pseudomonadota</taxon>
        <taxon>Alphaproteobacteria</taxon>
        <taxon>Rhodobacterales</taxon>
        <taxon>Paracoccaceae</taxon>
        <taxon>Aquimixticola</taxon>
    </lineage>
</organism>
<feature type="transmembrane region" description="Helical" evidence="3">
    <location>
        <begin position="160"/>
        <end position="183"/>
    </location>
</feature>
<keyword evidence="3" id="KW-1133">Transmembrane helix</keyword>
<protein>
    <recommendedName>
        <fullName evidence="2">Biotin transporter</fullName>
    </recommendedName>
</protein>
<dbReference type="Pfam" id="PF02632">
    <property type="entry name" value="BioY"/>
    <property type="match status" value="1"/>
</dbReference>
<feature type="transmembrane region" description="Helical" evidence="3">
    <location>
        <begin position="20"/>
        <end position="37"/>
    </location>
</feature>
<dbReference type="PANTHER" id="PTHR34295">
    <property type="entry name" value="BIOTIN TRANSPORTER BIOY"/>
    <property type="match status" value="1"/>
</dbReference>
<dbReference type="InterPro" id="IPR003784">
    <property type="entry name" value="BioY"/>
</dbReference>
<dbReference type="Proteomes" id="UP000193862">
    <property type="component" value="Unassembled WGS sequence"/>
</dbReference>
<keyword evidence="5" id="KW-1185">Reference proteome</keyword>
<dbReference type="GO" id="GO:0015225">
    <property type="term" value="F:biotin transmembrane transporter activity"/>
    <property type="evidence" value="ECO:0007669"/>
    <property type="project" value="UniProtKB-UniRule"/>
</dbReference>
<dbReference type="PANTHER" id="PTHR34295:SF1">
    <property type="entry name" value="BIOTIN TRANSPORTER BIOY"/>
    <property type="match status" value="1"/>
</dbReference>
<dbReference type="OrthoDB" id="9803495at2"/>
<keyword evidence="2 3" id="KW-0472">Membrane</keyword>
<comment type="similarity">
    <text evidence="1 2">Belongs to the BioY family.</text>
</comment>
<dbReference type="GO" id="GO:0005886">
    <property type="term" value="C:plasma membrane"/>
    <property type="evidence" value="ECO:0007669"/>
    <property type="project" value="UniProtKB-SubCell"/>
</dbReference>
<feature type="transmembrane region" description="Helical" evidence="3">
    <location>
        <begin position="106"/>
        <end position="124"/>
    </location>
</feature>
<name>A0A1Y5SQ21_9RHOB</name>
<evidence type="ECO:0000313" key="4">
    <source>
        <dbReference type="EMBL" id="SLN45511.1"/>
    </source>
</evidence>
<feature type="transmembrane region" description="Helical" evidence="3">
    <location>
        <begin position="68"/>
        <end position="86"/>
    </location>
</feature>
<proteinExistence type="inferred from homology"/>
<dbReference type="EMBL" id="FWFS01000006">
    <property type="protein sequence ID" value="SLN45511.1"/>
    <property type="molecule type" value="Genomic_DNA"/>
</dbReference>
<feature type="transmembrane region" description="Helical" evidence="3">
    <location>
        <begin position="43"/>
        <end position="61"/>
    </location>
</feature>